<keyword evidence="4" id="KW-0963">Cytoplasm</keyword>
<evidence type="ECO:0000256" key="1">
    <source>
        <dbReference type="ARBA" id="ARBA00002724"/>
    </source>
</evidence>
<keyword evidence="9 13" id="KW-0694">RNA-binding</keyword>
<evidence type="ECO:0000256" key="11">
    <source>
        <dbReference type="ARBA" id="ARBA00031088"/>
    </source>
</evidence>
<evidence type="ECO:0000256" key="8">
    <source>
        <dbReference type="ARBA" id="ARBA00022691"/>
    </source>
</evidence>
<comment type="catalytic activity">
    <reaction evidence="12">
        <text>cytidine(967) in 16S rRNA + S-adenosyl-L-methionine = 5-methylcytidine(967) in 16S rRNA + S-adenosyl-L-homocysteine + H(+)</text>
        <dbReference type="Rhea" id="RHEA:42748"/>
        <dbReference type="Rhea" id="RHEA-COMP:10219"/>
        <dbReference type="Rhea" id="RHEA-COMP:10220"/>
        <dbReference type="ChEBI" id="CHEBI:15378"/>
        <dbReference type="ChEBI" id="CHEBI:57856"/>
        <dbReference type="ChEBI" id="CHEBI:59789"/>
        <dbReference type="ChEBI" id="CHEBI:74483"/>
        <dbReference type="ChEBI" id="CHEBI:82748"/>
        <dbReference type="EC" id="2.1.1.176"/>
    </reaction>
</comment>
<dbReference type="InterPro" id="IPR029063">
    <property type="entry name" value="SAM-dependent_MTases_sf"/>
</dbReference>
<evidence type="ECO:0000256" key="10">
    <source>
        <dbReference type="ARBA" id="ARBA00030399"/>
    </source>
</evidence>
<dbReference type="SUPFAM" id="SSF48013">
    <property type="entry name" value="NusB-like"/>
    <property type="match status" value="1"/>
</dbReference>
<feature type="binding site" evidence="13">
    <location>
        <position position="319"/>
    </location>
    <ligand>
        <name>S-adenosyl-L-methionine</name>
        <dbReference type="ChEBI" id="CHEBI:59789"/>
    </ligand>
</feature>
<keyword evidence="6 13" id="KW-0489">Methyltransferase</keyword>
<dbReference type="GO" id="GO:0032259">
    <property type="term" value="P:methylation"/>
    <property type="evidence" value="ECO:0007669"/>
    <property type="project" value="UniProtKB-KW"/>
</dbReference>
<organism evidence="15 16">
    <name type="scientific">Mycoplasma yeatsii</name>
    <dbReference type="NCBI Taxonomy" id="51365"/>
    <lineage>
        <taxon>Bacteria</taxon>
        <taxon>Bacillati</taxon>
        <taxon>Mycoplasmatota</taxon>
        <taxon>Mollicutes</taxon>
        <taxon>Mycoplasmataceae</taxon>
        <taxon>Mycoplasma</taxon>
    </lineage>
</organism>
<dbReference type="InterPro" id="IPR001678">
    <property type="entry name" value="MeTrfase_RsmB-F_NOP2_dom"/>
</dbReference>
<accession>A0ABU0NDJ2</accession>
<keyword evidence="5" id="KW-0698">rRNA processing</keyword>
<dbReference type="PANTHER" id="PTHR22807:SF53">
    <property type="entry name" value="RIBOSOMAL RNA SMALL SUBUNIT METHYLTRANSFERASE B-RELATED"/>
    <property type="match status" value="1"/>
</dbReference>
<feature type="active site" description="Nucleophile" evidence="13">
    <location>
        <position position="372"/>
    </location>
</feature>
<dbReference type="SUPFAM" id="SSF53335">
    <property type="entry name" value="S-adenosyl-L-methionine-dependent methyltransferases"/>
    <property type="match status" value="1"/>
</dbReference>
<name>A0ABU0NDJ2_9MOLU</name>
<evidence type="ECO:0000259" key="14">
    <source>
        <dbReference type="PROSITE" id="PS51686"/>
    </source>
</evidence>
<evidence type="ECO:0000256" key="2">
    <source>
        <dbReference type="ARBA" id="ARBA00004496"/>
    </source>
</evidence>
<comment type="function">
    <text evidence="1">Specifically methylates the cytosine at position 967 (m5C967) of 16S rRNA.</text>
</comment>
<gene>
    <name evidence="15" type="ORF">J2Z63_000140</name>
</gene>
<comment type="similarity">
    <text evidence="13">Belongs to the class I-like SAM-binding methyltransferase superfamily. RsmB/NOP family.</text>
</comment>
<dbReference type="Gene3D" id="3.40.50.150">
    <property type="entry name" value="Vaccinia Virus protein VP39"/>
    <property type="match status" value="1"/>
</dbReference>
<feature type="binding site" evidence="13">
    <location>
        <position position="303"/>
    </location>
    <ligand>
        <name>S-adenosyl-L-methionine</name>
        <dbReference type="ChEBI" id="CHEBI:59789"/>
    </ligand>
</feature>
<keyword evidence="16" id="KW-1185">Reference proteome</keyword>
<proteinExistence type="inferred from homology"/>
<dbReference type="CDD" id="cd02440">
    <property type="entry name" value="AdoMet_MTases"/>
    <property type="match status" value="1"/>
</dbReference>
<evidence type="ECO:0000313" key="16">
    <source>
        <dbReference type="Proteomes" id="UP001236620"/>
    </source>
</evidence>
<dbReference type="Gene3D" id="1.10.940.10">
    <property type="entry name" value="NusB-like"/>
    <property type="match status" value="1"/>
</dbReference>
<dbReference type="GO" id="GO:0008168">
    <property type="term" value="F:methyltransferase activity"/>
    <property type="evidence" value="ECO:0007669"/>
    <property type="project" value="UniProtKB-KW"/>
</dbReference>
<dbReference type="NCBIfam" id="TIGR00563">
    <property type="entry name" value="rsmB"/>
    <property type="match status" value="1"/>
</dbReference>
<dbReference type="InterPro" id="IPR004573">
    <property type="entry name" value="rRNA_ssu_MeTfrase_B"/>
</dbReference>
<dbReference type="EC" id="2.1.1.176" evidence="3"/>
<evidence type="ECO:0000256" key="12">
    <source>
        <dbReference type="ARBA" id="ARBA00047283"/>
    </source>
</evidence>
<dbReference type="InterPro" id="IPR023267">
    <property type="entry name" value="RCMT"/>
</dbReference>
<dbReference type="InterPro" id="IPR049560">
    <property type="entry name" value="MeTrfase_RsmB-F_NOP2_cat"/>
</dbReference>
<evidence type="ECO:0000256" key="7">
    <source>
        <dbReference type="ARBA" id="ARBA00022679"/>
    </source>
</evidence>
<keyword evidence="8 13" id="KW-0949">S-adenosyl-L-methionine</keyword>
<evidence type="ECO:0000256" key="4">
    <source>
        <dbReference type="ARBA" id="ARBA00022490"/>
    </source>
</evidence>
<evidence type="ECO:0000313" key="15">
    <source>
        <dbReference type="EMBL" id="MDQ0567519.1"/>
    </source>
</evidence>
<evidence type="ECO:0000256" key="3">
    <source>
        <dbReference type="ARBA" id="ARBA00012140"/>
    </source>
</evidence>
<protein>
    <recommendedName>
        <fullName evidence="3">16S rRNA (cytosine(967)-C(5))-methyltransferase</fullName>
        <ecNumber evidence="3">2.1.1.176</ecNumber>
    </recommendedName>
    <alternativeName>
        <fullName evidence="10">16S rRNA m5C967 methyltransferase</fullName>
    </alternativeName>
    <alternativeName>
        <fullName evidence="11">rRNA (cytosine-C(5)-)-methyltransferase RsmB</fullName>
    </alternativeName>
</protein>
<evidence type="ECO:0000256" key="6">
    <source>
        <dbReference type="ARBA" id="ARBA00022603"/>
    </source>
</evidence>
<dbReference type="PROSITE" id="PS51686">
    <property type="entry name" value="SAM_MT_RSMB_NOP"/>
    <property type="match status" value="1"/>
</dbReference>
<dbReference type="RefSeq" id="WP_307444058.1">
    <property type="nucleotide sequence ID" value="NZ_JAUSWP010000001.1"/>
</dbReference>
<dbReference type="PANTHER" id="PTHR22807">
    <property type="entry name" value="NOP2 YEAST -RELATED NOL1/NOP2/FMU SUN DOMAIN-CONTAINING"/>
    <property type="match status" value="1"/>
</dbReference>
<dbReference type="Proteomes" id="UP001236620">
    <property type="component" value="Unassembled WGS sequence"/>
</dbReference>
<sequence length="423" mass="48658">MNSRQIAFNILKKVFINKSYSNILLNSLSNQTDISKQDKDLIFNIVHGVISNQIYLKHITDKLIDSKKTNKEIQILLWLSIYQFIFLDAIPNYAIVNESVEMAKKINRKSSGFVNAVLNNFSRNITEFSNVNLKNKDLELCIKNSFPYNLYLMLKQQYNKDTLDQIVVDNIKIPRIYFRVNTLKISTNEFFDKYKDEFSLEKTDVKDCLIANKSIVNTEMYKNGLITIQDKASILVANILNPSLNSNVLDMCSAPGGKLTHISSILQNTGSVIGNEISENKLSLIKDNIKRLGCNNIELINMDGRDINKQEFFDYILLDAPCSGFGVFKRKPEIKLNLDFNQLKATVKLQEQLLENAYKNLKVNGQMVYSTCTINKQENDNQITKFLNKHKDMIKVFEQQIFGFESNTDGFYICKMKKLSFKG</sequence>
<reference evidence="15" key="1">
    <citation type="submission" date="2023-07" db="EMBL/GenBank/DDBJ databases">
        <title>Genomic Encyclopedia of Type Strains, Phase IV (KMG-IV): sequencing the most valuable type-strain genomes for metagenomic binning, comparative biology and taxonomic classification.</title>
        <authorList>
            <person name="Goeker M."/>
        </authorList>
    </citation>
    <scope>NUCLEOTIDE SEQUENCE [LARGE SCALE GENOMIC DNA]</scope>
    <source>
        <strain evidence="15">DSM 22019</strain>
    </source>
</reference>
<comment type="caution">
    <text evidence="15">The sequence shown here is derived from an EMBL/GenBank/DDBJ whole genome shotgun (WGS) entry which is preliminary data.</text>
</comment>
<dbReference type="Pfam" id="PF01189">
    <property type="entry name" value="Methyltr_RsmB-F"/>
    <property type="match status" value="1"/>
</dbReference>
<feature type="binding site" evidence="13">
    <location>
        <position position="276"/>
    </location>
    <ligand>
        <name>S-adenosyl-L-methionine</name>
        <dbReference type="ChEBI" id="CHEBI:59789"/>
    </ligand>
</feature>
<feature type="domain" description="SAM-dependent MTase RsmB/NOP-type" evidence="14">
    <location>
        <begin position="152"/>
        <end position="423"/>
    </location>
</feature>
<dbReference type="NCBIfam" id="NF011494">
    <property type="entry name" value="PRK14902.1"/>
    <property type="match status" value="1"/>
</dbReference>
<keyword evidence="7 13" id="KW-0808">Transferase</keyword>
<evidence type="ECO:0000256" key="9">
    <source>
        <dbReference type="ARBA" id="ARBA00022884"/>
    </source>
</evidence>
<comment type="subcellular location">
    <subcellularLocation>
        <location evidence="2">Cytoplasm</location>
    </subcellularLocation>
</comment>
<dbReference type="InterPro" id="IPR006027">
    <property type="entry name" value="NusB_RsmB_TIM44"/>
</dbReference>
<feature type="binding site" evidence="13">
    <location>
        <begin position="252"/>
        <end position="258"/>
    </location>
    <ligand>
        <name>S-adenosyl-L-methionine</name>
        <dbReference type="ChEBI" id="CHEBI:59789"/>
    </ligand>
</feature>
<dbReference type="EMBL" id="JAUSWP010000001">
    <property type="protein sequence ID" value="MDQ0567519.1"/>
    <property type="molecule type" value="Genomic_DNA"/>
</dbReference>
<dbReference type="InterPro" id="IPR035926">
    <property type="entry name" value="NusB-like_sf"/>
</dbReference>
<evidence type="ECO:0000256" key="13">
    <source>
        <dbReference type="PROSITE-ProRule" id="PRU01023"/>
    </source>
</evidence>
<evidence type="ECO:0000256" key="5">
    <source>
        <dbReference type="ARBA" id="ARBA00022552"/>
    </source>
</evidence>
<dbReference type="PRINTS" id="PR02008">
    <property type="entry name" value="RCMTFAMILY"/>
</dbReference>
<dbReference type="Pfam" id="PF01029">
    <property type="entry name" value="NusB"/>
    <property type="match status" value="1"/>
</dbReference>